<evidence type="ECO:0000256" key="1">
    <source>
        <dbReference type="ARBA" id="ARBA00004141"/>
    </source>
</evidence>
<evidence type="ECO:0000256" key="6">
    <source>
        <dbReference type="ARBA" id="ARBA00023136"/>
    </source>
</evidence>
<accession>A0AAV2T0N3</accession>
<keyword evidence="3" id="KW-0813">Transport</keyword>
<dbReference type="NCBIfam" id="TIGR00803">
    <property type="entry name" value="nst"/>
    <property type="match status" value="1"/>
</dbReference>
<dbReference type="Proteomes" id="UP001497525">
    <property type="component" value="Unassembled WGS sequence"/>
</dbReference>
<dbReference type="EMBL" id="CAXLJL010000002">
    <property type="protein sequence ID" value="CAL5129571.1"/>
    <property type="molecule type" value="Genomic_DNA"/>
</dbReference>
<reference evidence="8" key="1">
    <citation type="submission" date="2024-06" db="EMBL/GenBank/DDBJ databases">
        <authorList>
            <person name="Liu X."/>
            <person name="Lenzi L."/>
            <person name="Haldenby T S."/>
            <person name="Uol C."/>
        </authorList>
    </citation>
    <scope>NUCLEOTIDE SEQUENCE</scope>
</reference>
<feature type="transmembrane region" description="Helical" evidence="7">
    <location>
        <begin position="305"/>
        <end position="323"/>
    </location>
</feature>
<name>A0AAV2T0N3_CALDB</name>
<feature type="transmembrane region" description="Helical" evidence="7">
    <location>
        <begin position="171"/>
        <end position="188"/>
    </location>
</feature>
<feature type="transmembrane region" description="Helical" evidence="7">
    <location>
        <begin position="329"/>
        <end position="348"/>
    </location>
</feature>
<dbReference type="Pfam" id="PF04142">
    <property type="entry name" value="Nuc_sug_transp"/>
    <property type="match status" value="1"/>
</dbReference>
<dbReference type="PANTHER" id="PTHR10231">
    <property type="entry name" value="NUCLEOTIDE-SUGAR TRANSMEMBRANE TRANSPORTER"/>
    <property type="match status" value="1"/>
</dbReference>
<evidence type="ECO:0000313" key="8">
    <source>
        <dbReference type="EMBL" id="CAL5129571.1"/>
    </source>
</evidence>
<evidence type="ECO:0000256" key="5">
    <source>
        <dbReference type="ARBA" id="ARBA00022989"/>
    </source>
</evidence>
<dbReference type="GO" id="GO:0000139">
    <property type="term" value="C:Golgi membrane"/>
    <property type="evidence" value="ECO:0007669"/>
    <property type="project" value="InterPro"/>
</dbReference>
<evidence type="ECO:0000256" key="3">
    <source>
        <dbReference type="ARBA" id="ARBA00022597"/>
    </source>
</evidence>
<comment type="caution">
    <text evidence="8">The sequence shown here is derived from an EMBL/GenBank/DDBJ whole genome shotgun (WGS) entry which is preliminary data.</text>
</comment>
<sequence>MSLWDVITWRLFHAKYSPHSLLSNQQLSMFEFMKTDVFRKRFALVSLTLQNTAVTLVTRYTRARGGDLYFTSTAVVMSELVKLMACFLLVFGEENFNFTAFVNNLKTNIIQDPWDCVLISVPGVIYTIQNNLLYVGYTYLSAVSFQISYQLKIFTAAIFFRIILKRQLSRTQWMALLLLFSGVSLTQISDATLKSSSSTASTLGEQAIALTSVVLACTCSGFAGVYFEKLLKSSHKSVAVRNIQLAFYGITAGLVTVYLKDGTNVAERGFFFGYDWVVWSAILIQSLGGLLIAATIRYADNILKGFAPSVAIVLTFILSIFLFSFKPTLMFFLGAILVVVATGLYSVCPPPKLVGPNPLGAQNQGEKIGV</sequence>
<comment type="similarity">
    <text evidence="2">Belongs to the nucleotide-sugar transporter family. SLC35A subfamily.</text>
</comment>
<feature type="transmembrane region" description="Helical" evidence="7">
    <location>
        <begin position="239"/>
        <end position="259"/>
    </location>
</feature>
<evidence type="ECO:0000256" key="4">
    <source>
        <dbReference type="ARBA" id="ARBA00022692"/>
    </source>
</evidence>
<feature type="transmembrane region" description="Helical" evidence="7">
    <location>
        <begin position="68"/>
        <end position="91"/>
    </location>
</feature>
<evidence type="ECO:0000256" key="7">
    <source>
        <dbReference type="SAM" id="Phobius"/>
    </source>
</evidence>
<feature type="transmembrane region" description="Helical" evidence="7">
    <location>
        <begin position="147"/>
        <end position="164"/>
    </location>
</feature>
<dbReference type="SUPFAM" id="SSF103481">
    <property type="entry name" value="Multidrug resistance efflux transporter EmrE"/>
    <property type="match status" value="1"/>
</dbReference>
<dbReference type="AlphaFoldDB" id="A0AAV2T0N3"/>
<feature type="transmembrane region" description="Helical" evidence="7">
    <location>
        <begin position="208"/>
        <end position="227"/>
    </location>
</feature>
<protein>
    <recommendedName>
        <fullName evidence="10">UDP-N-acetylglucosamine transporter</fullName>
    </recommendedName>
</protein>
<evidence type="ECO:0008006" key="10">
    <source>
        <dbReference type="Google" id="ProtNLM"/>
    </source>
</evidence>
<dbReference type="InterPro" id="IPR007271">
    <property type="entry name" value="Nuc_sug_transpt"/>
</dbReference>
<keyword evidence="4 7" id="KW-0812">Transmembrane</keyword>
<dbReference type="InterPro" id="IPR037185">
    <property type="entry name" value="EmrE-like"/>
</dbReference>
<keyword evidence="5 7" id="KW-1133">Transmembrane helix</keyword>
<evidence type="ECO:0000256" key="2">
    <source>
        <dbReference type="ARBA" id="ARBA00009976"/>
    </source>
</evidence>
<dbReference type="PIRSF" id="PIRSF005799">
    <property type="entry name" value="UDP-gal_transpt"/>
    <property type="match status" value="1"/>
</dbReference>
<proteinExistence type="inferred from homology"/>
<evidence type="ECO:0000313" key="9">
    <source>
        <dbReference type="Proteomes" id="UP001497525"/>
    </source>
</evidence>
<keyword evidence="3" id="KW-0762">Sugar transport</keyword>
<comment type="subcellular location">
    <subcellularLocation>
        <location evidence="1">Membrane</location>
        <topology evidence="1">Multi-pass membrane protein</topology>
    </subcellularLocation>
</comment>
<gene>
    <name evidence="8" type="ORF">CDAUBV1_LOCUS614</name>
</gene>
<organism evidence="8 9">
    <name type="scientific">Calicophoron daubneyi</name>
    <name type="common">Rumen fluke</name>
    <name type="synonym">Paramphistomum daubneyi</name>
    <dbReference type="NCBI Taxonomy" id="300641"/>
    <lineage>
        <taxon>Eukaryota</taxon>
        <taxon>Metazoa</taxon>
        <taxon>Spiralia</taxon>
        <taxon>Lophotrochozoa</taxon>
        <taxon>Platyhelminthes</taxon>
        <taxon>Trematoda</taxon>
        <taxon>Digenea</taxon>
        <taxon>Plagiorchiida</taxon>
        <taxon>Pronocephalata</taxon>
        <taxon>Paramphistomoidea</taxon>
        <taxon>Paramphistomidae</taxon>
        <taxon>Calicophoron</taxon>
    </lineage>
</organism>
<keyword evidence="6 7" id="KW-0472">Membrane</keyword>
<dbReference type="GO" id="GO:0015165">
    <property type="term" value="F:pyrimidine nucleotide-sugar transmembrane transporter activity"/>
    <property type="evidence" value="ECO:0007669"/>
    <property type="project" value="InterPro"/>
</dbReference>
<feature type="transmembrane region" description="Helical" evidence="7">
    <location>
        <begin position="271"/>
        <end position="293"/>
    </location>
</feature>